<dbReference type="Gene3D" id="3.40.50.300">
    <property type="entry name" value="P-loop containing nucleotide triphosphate hydrolases"/>
    <property type="match status" value="1"/>
</dbReference>
<dbReference type="AlphaFoldDB" id="A0A660E5I1"/>
<gene>
    <name evidence="11" type="ORF">MUDAN_MDHGFNIF_00490</name>
</gene>
<dbReference type="GO" id="GO:0005524">
    <property type="term" value="F:ATP binding"/>
    <property type="evidence" value="ECO:0007669"/>
    <property type="project" value="UniProtKB-KW"/>
</dbReference>
<keyword evidence="9" id="KW-0460">Magnesium</keyword>
<evidence type="ECO:0000256" key="7">
    <source>
        <dbReference type="ARBA" id="ARBA00022741"/>
    </source>
</evidence>
<comment type="similarity">
    <text evidence="2">Belongs to the TsaE family.</text>
</comment>
<evidence type="ECO:0000256" key="2">
    <source>
        <dbReference type="ARBA" id="ARBA00007599"/>
    </source>
</evidence>
<evidence type="ECO:0000256" key="4">
    <source>
        <dbReference type="ARBA" id="ARBA00022490"/>
    </source>
</evidence>
<keyword evidence="4" id="KW-0963">Cytoplasm</keyword>
<evidence type="ECO:0000256" key="8">
    <source>
        <dbReference type="ARBA" id="ARBA00022840"/>
    </source>
</evidence>
<name>A0A660E5I1_9LACO</name>
<evidence type="ECO:0000256" key="9">
    <source>
        <dbReference type="ARBA" id="ARBA00022842"/>
    </source>
</evidence>
<dbReference type="GO" id="GO:0002949">
    <property type="term" value="P:tRNA threonylcarbamoyladenosine modification"/>
    <property type="evidence" value="ECO:0007669"/>
    <property type="project" value="InterPro"/>
</dbReference>
<dbReference type="PANTHER" id="PTHR33540:SF2">
    <property type="entry name" value="TRNA THREONYLCARBAMOYLADENOSINE BIOSYNTHESIS PROTEIN TSAE"/>
    <property type="match status" value="1"/>
</dbReference>
<dbReference type="Proteomes" id="UP000289996">
    <property type="component" value="Unassembled WGS sequence"/>
</dbReference>
<evidence type="ECO:0000313" key="12">
    <source>
        <dbReference type="Proteomes" id="UP000289996"/>
    </source>
</evidence>
<keyword evidence="7" id="KW-0547">Nucleotide-binding</keyword>
<dbReference type="NCBIfam" id="TIGR00150">
    <property type="entry name" value="T6A_YjeE"/>
    <property type="match status" value="1"/>
</dbReference>
<accession>A0A660E5I1</accession>
<dbReference type="SUPFAM" id="SSF52540">
    <property type="entry name" value="P-loop containing nucleoside triphosphate hydrolases"/>
    <property type="match status" value="1"/>
</dbReference>
<evidence type="ECO:0000256" key="6">
    <source>
        <dbReference type="ARBA" id="ARBA00022723"/>
    </source>
</evidence>
<keyword evidence="11" id="KW-0418">Kinase</keyword>
<dbReference type="EMBL" id="UYIG01000112">
    <property type="protein sequence ID" value="VDG28298.1"/>
    <property type="molecule type" value="Genomic_DNA"/>
</dbReference>
<evidence type="ECO:0000256" key="3">
    <source>
        <dbReference type="ARBA" id="ARBA00019010"/>
    </source>
</evidence>
<protein>
    <recommendedName>
        <fullName evidence="3">tRNA threonylcarbamoyladenosine biosynthesis protein TsaE</fullName>
    </recommendedName>
    <alternativeName>
        <fullName evidence="10">t(6)A37 threonylcarbamoyladenosine biosynthesis protein TsaE</fullName>
    </alternativeName>
</protein>
<keyword evidence="6" id="KW-0479">Metal-binding</keyword>
<dbReference type="InterPro" id="IPR003442">
    <property type="entry name" value="T6A_TsaE"/>
</dbReference>
<dbReference type="GO" id="GO:0046872">
    <property type="term" value="F:metal ion binding"/>
    <property type="evidence" value="ECO:0007669"/>
    <property type="project" value="UniProtKB-KW"/>
</dbReference>
<proteinExistence type="inferred from homology"/>
<reference evidence="11 12" key="1">
    <citation type="submission" date="2018-11" db="EMBL/GenBank/DDBJ databases">
        <authorList>
            <person name="Wuyts S."/>
        </authorList>
    </citation>
    <scope>NUCLEOTIDE SEQUENCE [LARGE SCALE GENOMIC DNA]</scope>
    <source>
        <strain evidence="11">Lactobacillus mudanjiangensis AMBF249</strain>
    </source>
</reference>
<dbReference type="GO" id="GO:0005737">
    <property type="term" value="C:cytoplasm"/>
    <property type="evidence" value="ECO:0007669"/>
    <property type="project" value="UniProtKB-SubCell"/>
</dbReference>
<evidence type="ECO:0000256" key="1">
    <source>
        <dbReference type="ARBA" id="ARBA00004496"/>
    </source>
</evidence>
<comment type="subcellular location">
    <subcellularLocation>
        <location evidence="1">Cytoplasm</location>
    </subcellularLocation>
</comment>
<dbReference type="FunFam" id="3.40.50.300:FF:000777">
    <property type="entry name" value="tRNA (N6-adenosine(37)-N6)-threonylcarbamoyltransferase complex ATPase TsaE"/>
    <property type="match status" value="1"/>
</dbReference>
<keyword evidence="8" id="KW-0067">ATP-binding</keyword>
<organism evidence="11 12">
    <name type="scientific">Lactiplantibacillus mudanjiangensis</name>
    <dbReference type="NCBI Taxonomy" id="1296538"/>
    <lineage>
        <taxon>Bacteria</taxon>
        <taxon>Bacillati</taxon>
        <taxon>Bacillota</taxon>
        <taxon>Bacilli</taxon>
        <taxon>Lactobacillales</taxon>
        <taxon>Lactobacillaceae</taxon>
        <taxon>Lactiplantibacillus</taxon>
    </lineage>
</organism>
<keyword evidence="5" id="KW-0819">tRNA processing</keyword>
<evidence type="ECO:0000313" key="11">
    <source>
        <dbReference type="EMBL" id="VDG28298.1"/>
    </source>
</evidence>
<keyword evidence="12" id="KW-1185">Reference proteome</keyword>
<dbReference type="InterPro" id="IPR027417">
    <property type="entry name" value="P-loop_NTPase"/>
</dbReference>
<sequence>MEDADTQMETMTVTSPEQTMQLGAQLGTLVQPGDLILLDGDLGAGKTTFTKGLAQSIGINANVKSPTFTLVREYHQGRLPLYHMDVYRLEDGGAEDLGLDEYFDGDGVSVVEWSEFISDLLPTTYLRITLSRTTDEADTRTITLKAHGDHYQQLVDQLKE</sequence>
<dbReference type="GO" id="GO:0016301">
    <property type="term" value="F:kinase activity"/>
    <property type="evidence" value="ECO:0007669"/>
    <property type="project" value="UniProtKB-KW"/>
</dbReference>
<evidence type="ECO:0000256" key="5">
    <source>
        <dbReference type="ARBA" id="ARBA00022694"/>
    </source>
</evidence>
<dbReference type="Pfam" id="PF02367">
    <property type="entry name" value="TsaE"/>
    <property type="match status" value="1"/>
</dbReference>
<dbReference type="PANTHER" id="PTHR33540">
    <property type="entry name" value="TRNA THREONYLCARBAMOYLADENOSINE BIOSYNTHESIS PROTEIN TSAE"/>
    <property type="match status" value="1"/>
</dbReference>
<keyword evidence="11" id="KW-0808">Transferase</keyword>
<evidence type="ECO:0000256" key="10">
    <source>
        <dbReference type="ARBA" id="ARBA00032441"/>
    </source>
</evidence>